<dbReference type="Pfam" id="PF22366">
    <property type="entry name" value="NDH2_C"/>
    <property type="match status" value="1"/>
</dbReference>
<keyword evidence="2" id="KW-0285">Flavoprotein</keyword>
<gene>
    <name evidence="9" type="ORF">BU26DRAFT_191343</name>
</gene>
<dbReference type="AlphaFoldDB" id="A0A6A6HSS1"/>
<dbReference type="SUPFAM" id="SSF51905">
    <property type="entry name" value="FAD/NAD(P)-binding domain"/>
    <property type="match status" value="2"/>
</dbReference>
<evidence type="ECO:0000256" key="4">
    <source>
        <dbReference type="ARBA" id="ARBA00023002"/>
    </source>
</evidence>
<evidence type="ECO:0000313" key="9">
    <source>
        <dbReference type="EMBL" id="KAF2240828.1"/>
    </source>
</evidence>
<dbReference type="Proteomes" id="UP000800094">
    <property type="component" value="Unassembled WGS sequence"/>
</dbReference>
<keyword evidence="10" id="KW-1185">Reference proteome</keyword>
<evidence type="ECO:0000256" key="6">
    <source>
        <dbReference type="SAM" id="MobiDB-lite"/>
    </source>
</evidence>
<sequence length="568" mass="63286">MQPTARLTQLHQLPSGVRELLSRDTIRACARSSPSLISHAAAGPCYRQHVGASSQQKRLLTISQLDSGRDNRERVLILGSGWAGYTVARELDSKKYQAVVVSPRSYFAFTPLLASTSVGTLEFRTALEPVRTRRTNVSFFQGWADGVDFKNKVVTIEEAVDDPTATHALTDDRHAGETKEERKEEKKVEAKKGKLFDLTYDKLIITVGCYSQTFGTPGVKEHSLFLKDVGDARKIRSRLLACFEAAALPTTPEERRRQLLNFAVVGGGPTGIEFSAELHDLIHEDLARLYPELIPYHKITVYDVAAKVLPMFDEKLAKYAMDTFKREGISIKTQHHVQELRPGAPGEKGDEGGARRDHMVYTLKVKEEGEMGVGMVVWSTGLMQNPFVAKALGSVYELPSSFKRLEAGEGKGNPDNLLWKIKKDQKTGSVITDSRLRVKLVGEKDGDQKPEAILKDVFALGDCAIVEGTSYPATAQVASQKAYWLSKRLNKGDIEKAGFTWKNMGVMAYIGNWKALFQGGEGGNISGRLAWLIWRGAYLTKSVSWRNKILIPTYWLINWLFGRDTSRF</sequence>
<feature type="region of interest" description="Disordered" evidence="6">
    <location>
        <begin position="165"/>
        <end position="186"/>
    </location>
</feature>
<dbReference type="InterPro" id="IPR054585">
    <property type="entry name" value="NDH2-like_C"/>
</dbReference>
<evidence type="ECO:0000259" key="8">
    <source>
        <dbReference type="Pfam" id="PF22366"/>
    </source>
</evidence>
<reference evidence="9" key="1">
    <citation type="journal article" date="2020" name="Stud. Mycol.">
        <title>101 Dothideomycetes genomes: a test case for predicting lifestyles and emergence of pathogens.</title>
        <authorList>
            <person name="Haridas S."/>
            <person name="Albert R."/>
            <person name="Binder M."/>
            <person name="Bloem J."/>
            <person name="Labutti K."/>
            <person name="Salamov A."/>
            <person name="Andreopoulos B."/>
            <person name="Baker S."/>
            <person name="Barry K."/>
            <person name="Bills G."/>
            <person name="Bluhm B."/>
            <person name="Cannon C."/>
            <person name="Castanera R."/>
            <person name="Culley D."/>
            <person name="Daum C."/>
            <person name="Ezra D."/>
            <person name="Gonzalez J."/>
            <person name="Henrissat B."/>
            <person name="Kuo A."/>
            <person name="Liang C."/>
            <person name="Lipzen A."/>
            <person name="Lutzoni F."/>
            <person name="Magnuson J."/>
            <person name="Mondo S."/>
            <person name="Nolan M."/>
            <person name="Ohm R."/>
            <person name="Pangilinan J."/>
            <person name="Park H.-J."/>
            <person name="Ramirez L."/>
            <person name="Alfaro M."/>
            <person name="Sun H."/>
            <person name="Tritt A."/>
            <person name="Yoshinaga Y."/>
            <person name="Zwiers L.-H."/>
            <person name="Turgeon B."/>
            <person name="Goodwin S."/>
            <person name="Spatafora J."/>
            <person name="Crous P."/>
            <person name="Grigoriev I."/>
        </authorList>
    </citation>
    <scope>NUCLEOTIDE SEQUENCE</scope>
    <source>
        <strain evidence="9">CBS 122368</strain>
    </source>
</reference>
<dbReference type="InterPro" id="IPR045024">
    <property type="entry name" value="NDH-2"/>
</dbReference>
<dbReference type="PRINTS" id="PR00368">
    <property type="entry name" value="FADPNR"/>
</dbReference>
<feature type="domain" description="FAD/NAD(P)-binding" evidence="7">
    <location>
        <begin position="74"/>
        <end position="393"/>
    </location>
</feature>
<comment type="similarity">
    <text evidence="1">Belongs to the NADH dehydrogenase family.</text>
</comment>
<dbReference type="InterPro" id="IPR023753">
    <property type="entry name" value="FAD/NAD-binding_dom"/>
</dbReference>
<keyword evidence="5" id="KW-0520">NAD</keyword>
<proteinExistence type="inferred from homology"/>
<protein>
    <submittedName>
        <fullName evidence="9">Uncharacterized protein</fullName>
    </submittedName>
</protein>
<dbReference type="GO" id="GO:0005739">
    <property type="term" value="C:mitochondrion"/>
    <property type="evidence" value="ECO:0007669"/>
    <property type="project" value="TreeGrafter"/>
</dbReference>
<dbReference type="GO" id="GO:0003954">
    <property type="term" value="F:NADH dehydrogenase activity"/>
    <property type="evidence" value="ECO:0007669"/>
    <property type="project" value="InterPro"/>
</dbReference>
<organism evidence="9 10">
    <name type="scientific">Trematosphaeria pertusa</name>
    <dbReference type="NCBI Taxonomy" id="390896"/>
    <lineage>
        <taxon>Eukaryota</taxon>
        <taxon>Fungi</taxon>
        <taxon>Dikarya</taxon>
        <taxon>Ascomycota</taxon>
        <taxon>Pezizomycotina</taxon>
        <taxon>Dothideomycetes</taxon>
        <taxon>Pleosporomycetidae</taxon>
        <taxon>Pleosporales</taxon>
        <taxon>Massarineae</taxon>
        <taxon>Trematosphaeriaceae</taxon>
        <taxon>Trematosphaeria</taxon>
    </lineage>
</organism>
<evidence type="ECO:0000256" key="3">
    <source>
        <dbReference type="ARBA" id="ARBA00022827"/>
    </source>
</evidence>
<dbReference type="EMBL" id="ML987215">
    <property type="protein sequence ID" value="KAF2240828.1"/>
    <property type="molecule type" value="Genomic_DNA"/>
</dbReference>
<dbReference type="PANTHER" id="PTHR43706:SF17">
    <property type="entry name" value="NADH DEHYDROGENASE (EUROFUNG)"/>
    <property type="match status" value="1"/>
</dbReference>
<dbReference type="PANTHER" id="PTHR43706">
    <property type="entry name" value="NADH DEHYDROGENASE"/>
    <property type="match status" value="1"/>
</dbReference>
<name>A0A6A6HSS1_9PLEO</name>
<evidence type="ECO:0000313" key="10">
    <source>
        <dbReference type="Proteomes" id="UP000800094"/>
    </source>
</evidence>
<dbReference type="OrthoDB" id="9992747at2759"/>
<dbReference type="RefSeq" id="XP_033675832.1">
    <property type="nucleotide sequence ID" value="XM_033820515.1"/>
</dbReference>
<evidence type="ECO:0000256" key="1">
    <source>
        <dbReference type="ARBA" id="ARBA00005272"/>
    </source>
</evidence>
<feature type="domain" description="External alternative NADH-ubiquinone oxidoreductase-like C-terminal" evidence="8">
    <location>
        <begin position="505"/>
        <end position="564"/>
    </location>
</feature>
<dbReference type="Pfam" id="PF07992">
    <property type="entry name" value="Pyr_redox_2"/>
    <property type="match status" value="1"/>
</dbReference>
<evidence type="ECO:0000256" key="5">
    <source>
        <dbReference type="ARBA" id="ARBA00023027"/>
    </source>
</evidence>
<dbReference type="InterPro" id="IPR036188">
    <property type="entry name" value="FAD/NAD-bd_sf"/>
</dbReference>
<dbReference type="GeneID" id="54573845"/>
<dbReference type="Gene3D" id="3.50.50.100">
    <property type="match status" value="1"/>
</dbReference>
<feature type="compositionally biased region" description="Basic and acidic residues" evidence="6">
    <location>
        <begin position="169"/>
        <end position="186"/>
    </location>
</feature>
<evidence type="ECO:0000256" key="2">
    <source>
        <dbReference type="ARBA" id="ARBA00022630"/>
    </source>
</evidence>
<keyword evidence="4" id="KW-0560">Oxidoreductase</keyword>
<accession>A0A6A6HSS1</accession>
<evidence type="ECO:0000259" key="7">
    <source>
        <dbReference type="Pfam" id="PF07992"/>
    </source>
</evidence>
<keyword evidence="3" id="KW-0274">FAD</keyword>